<feature type="transmembrane region" description="Helical" evidence="7">
    <location>
        <begin position="260"/>
        <end position="277"/>
    </location>
</feature>
<evidence type="ECO:0000259" key="8">
    <source>
        <dbReference type="PROSITE" id="PS50850"/>
    </source>
</evidence>
<keyword evidence="5 7" id="KW-1133">Transmembrane helix</keyword>
<dbReference type="Proteomes" id="UP000177026">
    <property type="component" value="Unassembled WGS sequence"/>
</dbReference>
<evidence type="ECO:0000256" key="6">
    <source>
        <dbReference type="ARBA" id="ARBA00023136"/>
    </source>
</evidence>
<dbReference type="InterPro" id="IPR036259">
    <property type="entry name" value="MFS_trans_sf"/>
</dbReference>
<keyword evidence="6 7" id="KW-0472">Membrane</keyword>
<dbReference type="EMBL" id="MFZI01000081">
    <property type="protein sequence ID" value="OGK17692.1"/>
    <property type="molecule type" value="Genomic_DNA"/>
</dbReference>
<dbReference type="InterPro" id="IPR010290">
    <property type="entry name" value="TM_effector"/>
</dbReference>
<keyword evidence="2" id="KW-0813">Transport</keyword>
<sequence length="410" mass="44618">MKRPVSPFIALRFPDFRSMWIGLFISAIGSQMQIVGVTWHVYELTHSAFSLGFIGLSRFVPLLLVSPFGGLIADAFDRKKIIIINQLVMSVSAFLLFVATFTNLVSPLFIYFILAINSVCSSIDIPARHALTPHLLPRKYFMNAISLNSLMWQASIVIGPAIAGFAIAYLGVGSLYLVNSLSYLAVVVSVLLIRFTPELEGKSSTISLSALKEGFVFVFKHPLISSSMIIDFFATFFSSATTLLPIFAKDILNVGPQGLGLLYAASSVGAIFAGLLFSSFPHVRHQGKILIVSVFIYGITTIFFGLSRLFIFSFVFLALSGATDMISTVIRNTLRQLNTPDRLRGRMTSINSIFYNGGPQLGEVEAGVVAGFFGAPVSVVIGGIGTIIVTALIAFFVPKLRKYHGDEVII</sequence>
<evidence type="ECO:0000256" key="7">
    <source>
        <dbReference type="SAM" id="Phobius"/>
    </source>
</evidence>
<feature type="domain" description="Major facilitator superfamily (MFS) profile" evidence="8">
    <location>
        <begin position="15"/>
        <end position="401"/>
    </location>
</feature>
<dbReference type="PROSITE" id="PS50850">
    <property type="entry name" value="MFS"/>
    <property type="match status" value="1"/>
</dbReference>
<keyword evidence="3" id="KW-1003">Cell membrane</keyword>
<reference evidence="9 10" key="1">
    <citation type="journal article" date="2016" name="Nat. Commun.">
        <title>Thousands of microbial genomes shed light on interconnected biogeochemical processes in an aquifer system.</title>
        <authorList>
            <person name="Anantharaman K."/>
            <person name="Brown C.T."/>
            <person name="Hug L.A."/>
            <person name="Sharon I."/>
            <person name="Castelle C.J."/>
            <person name="Probst A.J."/>
            <person name="Thomas B.C."/>
            <person name="Singh A."/>
            <person name="Wilkins M.J."/>
            <person name="Karaoz U."/>
            <person name="Brodie E.L."/>
            <person name="Williams K.H."/>
            <person name="Hubbard S.S."/>
            <person name="Banfield J.F."/>
        </authorList>
    </citation>
    <scope>NUCLEOTIDE SEQUENCE [LARGE SCALE GENOMIC DNA]</scope>
</reference>
<feature type="transmembrane region" description="Helical" evidence="7">
    <location>
        <begin position="289"/>
        <end position="319"/>
    </location>
</feature>
<evidence type="ECO:0000313" key="9">
    <source>
        <dbReference type="EMBL" id="OGK17692.1"/>
    </source>
</evidence>
<feature type="transmembrane region" description="Helical" evidence="7">
    <location>
        <begin position="147"/>
        <end position="170"/>
    </location>
</feature>
<dbReference type="GO" id="GO:0005886">
    <property type="term" value="C:plasma membrane"/>
    <property type="evidence" value="ECO:0007669"/>
    <property type="project" value="UniProtKB-SubCell"/>
</dbReference>
<keyword evidence="4 7" id="KW-0812">Transmembrane</keyword>
<feature type="transmembrane region" description="Helical" evidence="7">
    <location>
        <begin position="48"/>
        <end position="69"/>
    </location>
</feature>
<dbReference type="AlphaFoldDB" id="A0A1F7GGN5"/>
<evidence type="ECO:0000256" key="2">
    <source>
        <dbReference type="ARBA" id="ARBA00022448"/>
    </source>
</evidence>
<organism evidence="9 10">
    <name type="scientific">Candidatus Roizmanbacteria bacterium RIFCSPHIGHO2_01_FULL_39_8</name>
    <dbReference type="NCBI Taxonomy" id="1802033"/>
    <lineage>
        <taxon>Bacteria</taxon>
        <taxon>Candidatus Roizmaniibacteriota</taxon>
    </lineage>
</organism>
<feature type="transmembrane region" description="Helical" evidence="7">
    <location>
        <begin position="229"/>
        <end position="248"/>
    </location>
</feature>
<dbReference type="CDD" id="cd06173">
    <property type="entry name" value="MFS_MefA_like"/>
    <property type="match status" value="1"/>
</dbReference>
<gene>
    <name evidence="9" type="ORF">A2866_05925</name>
</gene>
<dbReference type="InterPro" id="IPR020846">
    <property type="entry name" value="MFS_dom"/>
</dbReference>
<dbReference type="PANTHER" id="PTHR23513">
    <property type="entry name" value="INTEGRAL MEMBRANE EFFLUX PROTEIN-RELATED"/>
    <property type="match status" value="1"/>
</dbReference>
<evidence type="ECO:0000256" key="3">
    <source>
        <dbReference type="ARBA" id="ARBA00022475"/>
    </source>
</evidence>
<name>A0A1F7GGN5_9BACT</name>
<dbReference type="Gene3D" id="1.20.1250.20">
    <property type="entry name" value="MFS general substrate transporter like domains"/>
    <property type="match status" value="1"/>
</dbReference>
<dbReference type="GO" id="GO:0022857">
    <property type="term" value="F:transmembrane transporter activity"/>
    <property type="evidence" value="ECO:0007669"/>
    <property type="project" value="InterPro"/>
</dbReference>
<dbReference type="PANTHER" id="PTHR23513:SF9">
    <property type="entry name" value="ENTEROBACTIN EXPORTER ENTS"/>
    <property type="match status" value="1"/>
</dbReference>
<protein>
    <recommendedName>
        <fullName evidence="8">Major facilitator superfamily (MFS) profile domain-containing protein</fullName>
    </recommendedName>
</protein>
<feature type="transmembrane region" description="Helical" evidence="7">
    <location>
        <begin position="20"/>
        <end position="42"/>
    </location>
</feature>
<comment type="subcellular location">
    <subcellularLocation>
        <location evidence="1">Cell membrane</location>
        <topology evidence="1">Multi-pass membrane protein</topology>
    </subcellularLocation>
</comment>
<accession>A0A1F7GGN5</accession>
<dbReference type="Pfam" id="PF05977">
    <property type="entry name" value="MFS_3"/>
    <property type="match status" value="1"/>
</dbReference>
<evidence type="ECO:0000256" key="4">
    <source>
        <dbReference type="ARBA" id="ARBA00022692"/>
    </source>
</evidence>
<evidence type="ECO:0000256" key="5">
    <source>
        <dbReference type="ARBA" id="ARBA00022989"/>
    </source>
</evidence>
<feature type="transmembrane region" description="Helical" evidence="7">
    <location>
        <begin position="368"/>
        <end position="397"/>
    </location>
</feature>
<proteinExistence type="predicted"/>
<dbReference type="SUPFAM" id="SSF103473">
    <property type="entry name" value="MFS general substrate transporter"/>
    <property type="match status" value="1"/>
</dbReference>
<comment type="caution">
    <text evidence="9">The sequence shown here is derived from an EMBL/GenBank/DDBJ whole genome shotgun (WGS) entry which is preliminary data.</text>
</comment>
<evidence type="ECO:0000313" key="10">
    <source>
        <dbReference type="Proteomes" id="UP000177026"/>
    </source>
</evidence>
<evidence type="ECO:0000256" key="1">
    <source>
        <dbReference type="ARBA" id="ARBA00004651"/>
    </source>
</evidence>